<accession>A0A7W8XAL3</accession>
<dbReference type="EMBL" id="JACHBK010000021">
    <property type="protein sequence ID" value="MBB5539495.1"/>
    <property type="molecule type" value="Genomic_DNA"/>
</dbReference>
<name>A0A7W8XAL3_9HYPH</name>
<sequence>MNRVAAAIFMVLLMHVPSDGASRKIQGSSLNFSCDVNTNRCTCTGEWEGADCKVMNEKVCAGDSGVLCTPTGCTCKMRLTSAPKSRIDRVPIGGARQLAPN</sequence>
<reference evidence="1 2" key="1">
    <citation type="submission" date="2020-08" db="EMBL/GenBank/DDBJ databases">
        <title>Genomic Encyclopedia of Type Strains, Phase IV (KMG-V): Genome sequencing to study the core and pangenomes of soil and plant-associated prokaryotes.</title>
        <authorList>
            <person name="Whitman W."/>
        </authorList>
    </citation>
    <scope>NUCLEOTIDE SEQUENCE [LARGE SCALE GENOMIC DNA]</scope>
    <source>
        <strain evidence="1 2">SEMIA 4084</strain>
    </source>
</reference>
<protein>
    <submittedName>
        <fullName evidence="1">Uncharacterized protein</fullName>
    </submittedName>
</protein>
<organism evidence="1 2">
    <name type="scientific">Rhizobium giardinii</name>
    <dbReference type="NCBI Taxonomy" id="56731"/>
    <lineage>
        <taxon>Bacteria</taxon>
        <taxon>Pseudomonadati</taxon>
        <taxon>Pseudomonadota</taxon>
        <taxon>Alphaproteobacteria</taxon>
        <taxon>Hyphomicrobiales</taxon>
        <taxon>Rhizobiaceae</taxon>
        <taxon>Rhizobium/Agrobacterium group</taxon>
        <taxon>Rhizobium</taxon>
    </lineage>
</organism>
<keyword evidence="2" id="KW-1185">Reference proteome</keyword>
<dbReference type="Proteomes" id="UP000585507">
    <property type="component" value="Unassembled WGS sequence"/>
</dbReference>
<evidence type="ECO:0000313" key="1">
    <source>
        <dbReference type="EMBL" id="MBB5539495.1"/>
    </source>
</evidence>
<gene>
    <name evidence="1" type="ORF">GGD55_006245</name>
</gene>
<comment type="caution">
    <text evidence="1">The sequence shown here is derived from an EMBL/GenBank/DDBJ whole genome shotgun (WGS) entry which is preliminary data.</text>
</comment>
<dbReference type="AlphaFoldDB" id="A0A7W8XAL3"/>
<evidence type="ECO:0000313" key="2">
    <source>
        <dbReference type="Proteomes" id="UP000585507"/>
    </source>
</evidence>
<proteinExistence type="predicted"/>